<proteinExistence type="predicted"/>
<dbReference type="InterPro" id="IPR038636">
    <property type="entry name" value="Wzi_sf"/>
</dbReference>
<evidence type="ECO:0000313" key="2">
    <source>
        <dbReference type="Proteomes" id="UP000002875"/>
    </source>
</evidence>
<dbReference type="Pfam" id="PF14052">
    <property type="entry name" value="Caps_assemb_Wzi"/>
    <property type="match status" value="1"/>
</dbReference>
<name>A0ABN4ALS0_EMTOG</name>
<evidence type="ECO:0000313" key="1">
    <source>
        <dbReference type="EMBL" id="AFK03213.1"/>
    </source>
</evidence>
<reference evidence="1 2" key="1">
    <citation type="submission" date="2011-07" db="EMBL/GenBank/DDBJ databases">
        <title>The complete genome of chromosome of Emticicia oligotrophica DSM 17448.</title>
        <authorList>
            <consortium name="US DOE Joint Genome Institute (JGI-PGF)"/>
            <person name="Lucas S."/>
            <person name="Han J."/>
            <person name="Lapidus A."/>
            <person name="Bruce D."/>
            <person name="Goodwin L."/>
            <person name="Pitluck S."/>
            <person name="Peters L."/>
            <person name="Kyrpides N."/>
            <person name="Mavromatis K."/>
            <person name="Ivanova N."/>
            <person name="Ovchinnikova G."/>
            <person name="Teshima H."/>
            <person name="Detter J.C."/>
            <person name="Tapia R."/>
            <person name="Han C."/>
            <person name="Land M."/>
            <person name="Hauser L."/>
            <person name="Markowitz V."/>
            <person name="Cheng J.-F."/>
            <person name="Hugenholtz P."/>
            <person name="Woyke T."/>
            <person name="Wu D."/>
            <person name="Tindall B."/>
            <person name="Pomrenke H."/>
            <person name="Brambilla E."/>
            <person name="Klenk H.-P."/>
            <person name="Eisen J.A."/>
        </authorList>
    </citation>
    <scope>NUCLEOTIDE SEQUENCE [LARGE SCALE GENOMIC DNA]</scope>
    <source>
        <strain evidence="1 2">DSM 17448</strain>
    </source>
</reference>
<accession>A0ABN4ALS0</accession>
<keyword evidence="2" id="KW-1185">Reference proteome</keyword>
<dbReference type="Gene3D" id="2.40.160.130">
    <property type="entry name" value="Capsule assembly protein Wzi"/>
    <property type="match status" value="1"/>
</dbReference>
<dbReference type="InterPro" id="IPR026950">
    <property type="entry name" value="Caps_assemb_Wzi"/>
</dbReference>
<dbReference type="RefSeq" id="WP_015028911.1">
    <property type="nucleotide sequence ID" value="NC_018748.1"/>
</dbReference>
<dbReference type="EMBL" id="CP002961">
    <property type="protein sequence ID" value="AFK03213.1"/>
    <property type="molecule type" value="Genomic_DNA"/>
</dbReference>
<evidence type="ECO:0008006" key="3">
    <source>
        <dbReference type="Google" id="ProtNLM"/>
    </source>
</evidence>
<gene>
    <name evidence="1" type="ordered locus">Emtol_2074</name>
</gene>
<dbReference type="Proteomes" id="UP000002875">
    <property type="component" value="Chromosome"/>
</dbReference>
<protein>
    <recommendedName>
        <fullName evidence="3">Capsule assembly protein Wzi</fullName>
    </recommendedName>
</protein>
<sequence>MIRKFHIYVLIINISAINSFAQNFFSRNKYHLEVGTYLSTSGTTPFWLRSKQYGIVPFESNFFTVRSSTHKEYDSTTILKKNKLKKFDYGYGLGAVINAGKKSNFLLQEAYLKVRFGAFEFYAGRRKELVGLADTMLSSGPYVWSGNALPIPKIQISIPNYTSIVGHGLISIKGSFAHGWFGNQGETNDFFLHQKTLYGRIGKPNWRIKLYGGFNHQVQWGGKPNKPYIEPQTEKLITSYGNDFNTYLNVITGISLNNEGGTDIKGVPINDAWNRTGNHLGSIDIGMEIELPQSTIFIYRQSIYDDGSLYYLSNINDGILGLSIKTKNKTGLIGLNIEYLNTTNQGGDLSSESTIPELRGRDNYFNNTLYNWTYKNNTIGTPFMLPFYTIPVNNFANYSDLTKFYLPSFILNNKVRGVITGVKYNISRYSLTTKASFTKNYGIFGTPLLKTKQFSILQSSQFMYQKYFFTFNISYDSNTVLNGSLGTQLSLSRFF</sequence>
<organism evidence="1 2">
    <name type="scientific">Emticicia oligotrophica (strain DSM 17448 / CIP 109782 / MTCC 6937 / GPTSA100-15)</name>
    <dbReference type="NCBI Taxonomy" id="929562"/>
    <lineage>
        <taxon>Bacteria</taxon>
        <taxon>Pseudomonadati</taxon>
        <taxon>Bacteroidota</taxon>
        <taxon>Cytophagia</taxon>
        <taxon>Cytophagales</taxon>
        <taxon>Leadbetterellaceae</taxon>
        <taxon>Emticicia</taxon>
    </lineage>
</organism>